<dbReference type="PANTHER" id="PTHR34989">
    <property type="entry name" value="PROTEIN HDED"/>
    <property type="match status" value="1"/>
</dbReference>
<protein>
    <submittedName>
        <fullName evidence="2">HdeD family acid-resistance protein</fullName>
    </submittedName>
</protein>
<reference evidence="3" key="1">
    <citation type="submission" date="2018-05" db="EMBL/GenBank/DDBJ databases">
        <authorList>
            <person name="Li X."/>
        </authorList>
    </citation>
    <scope>NUCLEOTIDE SEQUENCE [LARGE SCALE GENOMIC DNA]</scope>
    <source>
        <strain evidence="3">HKS-05</strain>
    </source>
</reference>
<comment type="caution">
    <text evidence="2">The sequence shown here is derived from an EMBL/GenBank/DDBJ whole genome shotgun (WGS) entry which is preliminary data.</text>
</comment>
<dbReference type="OrthoDB" id="193343at2"/>
<evidence type="ECO:0000313" key="3">
    <source>
        <dbReference type="Proteomes" id="UP000249842"/>
    </source>
</evidence>
<feature type="transmembrane region" description="Helical" evidence="1">
    <location>
        <begin position="139"/>
        <end position="160"/>
    </location>
</feature>
<evidence type="ECO:0000256" key="1">
    <source>
        <dbReference type="SAM" id="Phobius"/>
    </source>
</evidence>
<feature type="transmembrane region" description="Helical" evidence="1">
    <location>
        <begin position="107"/>
        <end position="127"/>
    </location>
</feature>
<dbReference type="PANTHER" id="PTHR34989:SF1">
    <property type="entry name" value="PROTEIN HDED"/>
    <property type="match status" value="1"/>
</dbReference>
<gene>
    <name evidence="2" type="ORF">DJ021_07070</name>
</gene>
<dbReference type="Pfam" id="PF03729">
    <property type="entry name" value="DUF308"/>
    <property type="match status" value="1"/>
</dbReference>
<dbReference type="InterPro" id="IPR052712">
    <property type="entry name" value="Acid_resist_chaperone_HdeD"/>
</dbReference>
<evidence type="ECO:0000313" key="2">
    <source>
        <dbReference type="EMBL" id="RAK59578.1"/>
    </source>
</evidence>
<dbReference type="RefSeq" id="WP_111456871.1">
    <property type="nucleotide sequence ID" value="NZ_QFYP01000001.1"/>
</dbReference>
<dbReference type="EMBL" id="QFYP01000001">
    <property type="protein sequence ID" value="RAK59578.1"/>
    <property type="molecule type" value="Genomic_DNA"/>
</dbReference>
<proteinExistence type="predicted"/>
<accession>A0A328B3K1</accession>
<keyword evidence="3" id="KW-1185">Reference proteome</keyword>
<feature type="transmembrane region" description="Helical" evidence="1">
    <location>
        <begin position="50"/>
        <end position="70"/>
    </location>
</feature>
<keyword evidence="1" id="KW-1133">Transmembrane helix</keyword>
<sequence>MTNTQDISRIDPRSDALSGLLARNWWAVGLRGVCAVLFGIIALLTPTVALLSLVLVFAAYMLIDGIFAIVSAVRAARTRERWGLLLLQGVASLLAAAAAVLMPGIAALTFVYLIAAWAIVSGALAVAATVRLRHDHGRWWMGFSGILSVAVGILLAIAPLAGALVLTWWIAAYALVYGVTLLMLAFRLRPHRAEAHQELTAHPA</sequence>
<feature type="transmembrane region" description="Helical" evidence="1">
    <location>
        <begin position="21"/>
        <end position="44"/>
    </location>
</feature>
<keyword evidence="1" id="KW-0812">Transmembrane</keyword>
<keyword evidence="1" id="KW-0472">Membrane</keyword>
<name>A0A328B3K1_9CAUL</name>
<dbReference type="AlphaFoldDB" id="A0A328B3K1"/>
<dbReference type="Proteomes" id="UP000249842">
    <property type="component" value="Unassembled WGS sequence"/>
</dbReference>
<dbReference type="InterPro" id="IPR005325">
    <property type="entry name" value="DUF308_memb"/>
</dbReference>
<organism evidence="2 3">
    <name type="scientific">Phenylobacterium hankyongense</name>
    <dbReference type="NCBI Taxonomy" id="1813876"/>
    <lineage>
        <taxon>Bacteria</taxon>
        <taxon>Pseudomonadati</taxon>
        <taxon>Pseudomonadota</taxon>
        <taxon>Alphaproteobacteria</taxon>
        <taxon>Caulobacterales</taxon>
        <taxon>Caulobacteraceae</taxon>
        <taxon>Phenylobacterium</taxon>
    </lineage>
</organism>
<feature type="transmembrane region" description="Helical" evidence="1">
    <location>
        <begin position="82"/>
        <end position="101"/>
    </location>
</feature>
<dbReference type="GO" id="GO:0005886">
    <property type="term" value="C:plasma membrane"/>
    <property type="evidence" value="ECO:0007669"/>
    <property type="project" value="TreeGrafter"/>
</dbReference>
<feature type="transmembrane region" description="Helical" evidence="1">
    <location>
        <begin position="166"/>
        <end position="186"/>
    </location>
</feature>